<protein>
    <recommendedName>
        <fullName evidence="3">Outer membrane protein beta-barrel domain-containing protein</fullName>
    </recommendedName>
</protein>
<feature type="compositionally biased region" description="Polar residues" evidence="1">
    <location>
        <begin position="31"/>
        <end position="48"/>
    </location>
</feature>
<feature type="chain" id="PRO_5045394156" description="Outer membrane protein beta-barrel domain-containing protein" evidence="2">
    <location>
        <begin position="20"/>
        <end position="239"/>
    </location>
</feature>
<feature type="region of interest" description="Disordered" evidence="1">
    <location>
        <begin position="23"/>
        <end position="49"/>
    </location>
</feature>
<dbReference type="RefSeq" id="WP_188555804.1">
    <property type="nucleotide sequence ID" value="NZ_BMGS01000001.1"/>
</dbReference>
<dbReference type="InterPro" id="IPR025665">
    <property type="entry name" value="Beta-barrel_OMP_2"/>
</dbReference>
<evidence type="ECO:0000256" key="1">
    <source>
        <dbReference type="SAM" id="MobiDB-lite"/>
    </source>
</evidence>
<evidence type="ECO:0000313" key="5">
    <source>
        <dbReference type="Proteomes" id="UP000601361"/>
    </source>
</evidence>
<dbReference type="Proteomes" id="UP000601361">
    <property type="component" value="Unassembled WGS sequence"/>
</dbReference>
<feature type="signal peptide" evidence="2">
    <location>
        <begin position="1"/>
        <end position="19"/>
    </location>
</feature>
<gene>
    <name evidence="4" type="ORF">GCM10011378_00300</name>
</gene>
<dbReference type="Pfam" id="PF13568">
    <property type="entry name" value="OMP_b-brl_2"/>
    <property type="match status" value="1"/>
</dbReference>
<comment type="caution">
    <text evidence="4">The sequence shown here is derived from an EMBL/GenBank/DDBJ whole genome shotgun (WGS) entry which is preliminary data.</text>
</comment>
<feature type="domain" description="Outer membrane protein beta-barrel" evidence="3">
    <location>
        <begin position="47"/>
        <end position="210"/>
    </location>
</feature>
<organism evidence="4 5">
    <name type="scientific">Hymenobacter glacieicola</name>
    <dbReference type="NCBI Taxonomy" id="1562124"/>
    <lineage>
        <taxon>Bacteria</taxon>
        <taxon>Pseudomonadati</taxon>
        <taxon>Bacteroidota</taxon>
        <taxon>Cytophagia</taxon>
        <taxon>Cytophagales</taxon>
        <taxon>Hymenobacteraceae</taxon>
        <taxon>Hymenobacter</taxon>
    </lineage>
</organism>
<evidence type="ECO:0000256" key="2">
    <source>
        <dbReference type="SAM" id="SignalP"/>
    </source>
</evidence>
<accession>A0ABQ1WER7</accession>
<keyword evidence="5" id="KW-1185">Reference proteome</keyword>
<reference evidence="5" key="1">
    <citation type="journal article" date="2019" name="Int. J. Syst. Evol. Microbiol.">
        <title>The Global Catalogue of Microorganisms (GCM) 10K type strain sequencing project: providing services to taxonomists for standard genome sequencing and annotation.</title>
        <authorList>
            <consortium name="The Broad Institute Genomics Platform"/>
            <consortium name="The Broad Institute Genome Sequencing Center for Infectious Disease"/>
            <person name="Wu L."/>
            <person name="Ma J."/>
        </authorList>
    </citation>
    <scope>NUCLEOTIDE SEQUENCE [LARGE SCALE GENOMIC DNA]</scope>
    <source>
        <strain evidence="5">CGMCC 1.12990</strain>
    </source>
</reference>
<evidence type="ECO:0000259" key="3">
    <source>
        <dbReference type="Pfam" id="PF13568"/>
    </source>
</evidence>
<sequence length="239" mass="25526">MKKLTLLAAGCALSASALAQTPTEAPRVSGLRSSTDYAPGTGSDSRNNGFGIKAGLNSAHVRGDDKKNYGDVGTYQNFHAGAYAQFGFTDKFSVQPEILYTRQGFEGSSMARNNTGKYFTRLDYVQVPVLLVYNFLDNVSVHVGPQVSLLTKVREGGQERKIADENDASGNPIYGYSYSSLDYGLAAGLEARVGPARVGGRYVAGFNDIIKDPTRTGTQAIDNIKNGAFQVYVGIGIAN</sequence>
<name>A0ABQ1WER7_9BACT</name>
<evidence type="ECO:0000313" key="4">
    <source>
        <dbReference type="EMBL" id="GGG27427.1"/>
    </source>
</evidence>
<keyword evidence="2" id="KW-0732">Signal</keyword>
<dbReference type="EMBL" id="BMGS01000001">
    <property type="protein sequence ID" value="GGG27427.1"/>
    <property type="molecule type" value="Genomic_DNA"/>
</dbReference>
<proteinExistence type="predicted"/>